<feature type="transmembrane region" description="Helical" evidence="17">
    <location>
        <begin position="889"/>
        <end position="911"/>
    </location>
</feature>
<dbReference type="GO" id="GO:0016020">
    <property type="term" value="C:membrane"/>
    <property type="evidence" value="ECO:0007669"/>
    <property type="project" value="UniProtKB-SubCell"/>
</dbReference>
<feature type="transmembrane region" description="Helical" evidence="17">
    <location>
        <begin position="599"/>
        <end position="625"/>
    </location>
</feature>
<evidence type="ECO:0000256" key="11">
    <source>
        <dbReference type="ARBA" id="ARBA00022840"/>
    </source>
</evidence>
<dbReference type="InterPro" id="IPR000276">
    <property type="entry name" value="GPCR_Rhodpsn"/>
</dbReference>
<sequence length="1083" mass="124602">LKARGFDVIGVFMKNWDLIDEFGYCCSDKDLLDAQKVCRHLKIPFHEVHFINEYWDDVFTNLLDGYVVGKTPNPDILCNRLIKFDLFFSYCMHTLKVDAVATGHYARSSFGRFLENFSPERNAKLFRPTDKLKDQTYFLCQIPQASLRRTMFPLANWLKKDVRVMAERIGMGWLNAKKESYGICMIGKRNFKHFISDYVMTKKGFFVDVDSEKKVGEHEGIHLFTRGQRVKIPGGKCPYFVSKIDPVDSTIYVCCYNFHPSLYASSVQTLQPYWIEEQEPQVLKESRKLNCEFKYQHVLRSTSCIVKKLPSEELGLQVELKHPVRAISAGQYAIFYNDQDECLGGAEIASTKPFWPELIVLTVSFMDMFVVNVSMLEEALALKSMIANQVNSIPYFAIGIGFVTLLLNMSGYVAMSLEKTVRKEKKYLLIRLMNLSYSVFGLGLITYGFCLIHVRSVEKMPFITQKRCYLINMLLDFSLHLVTDVNLFTAVDRCLAVAVPKFYIHVFKPKLINIITVLIVIHTGVLNIVGYFYTSNDLQLFCAFSTRTSRYYSSKVRIQTNILLCLTVLLYIFLMILIHRKVRLLKRNGMNISKARKEMNVRLLMTLFMSIATYSATVIVGSIVISLSLEEPNLIDSMLLSRYSLIAYFCGILHFLLIVISMDEFRTLLRRTYLRFTISKVSKVGVALSVQVQKPVRSVAETLINTAAVYSAHCNYFLYDKSIAIATNNHLYYSECTNRFMNDVKMQNTNASSVYLAEEIRNKIYEEVASVPQLAVGVGVVTLLLNSCSFFAMTLQKTIRKQKKFVLVRLLCFNYILYGLGILIYGSCVLYRRYVSEVPFISQRDCFLENVVFDFALHLLTDVSLFTAVDSCMAIMVPKFYMQVYKPKLLNIIIILILIHTAMLEVLGYAFTTVQQQLFCAYVSRTNHTYLVIEQIHVNILLITTVFVYIFLMIFVRRKIRLLKHQGVNVSQTRKEMNLKLLITLFMSISTYTMTIIVGSIVVSFALQLKDVVESMLMTRYALIAYFAGIFHFILLCFRTSEFRTLMLNVYLRRHITIKTQSVSTHTNRVIVINGTTQPVQTT</sequence>
<feature type="transmembrane region" description="Helical" evidence="17">
    <location>
        <begin position="855"/>
        <end position="877"/>
    </location>
</feature>
<feature type="domain" description="G-protein coupled receptors family 1 profile" evidence="18">
    <location>
        <begin position="407"/>
        <end position="658"/>
    </location>
</feature>
<keyword evidence="8 17" id="KW-0812">Transmembrane</keyword>
<comment type="similarity">
    <text evidence="4">Belongs to the MnmA/TRMU family.</text>
</comment>
<dbReference type="GO" id="GO:0004930">
    <property type="term" value="F:G protein-coupled receptor activity"/>
    <property type="evidence" value="ECO:0007669"/>
    <property type="project" value="InterPro"/>
</dbReference>
<dbReference type="InterPro" id="IPR019424">
    <property type="entry name" value="7TM_GPCR_Srsx"/>
</dbReference>
<organism evidence="19 20">
    <name type="scientific">Trichinella nelsoni</name>
    <dbReference type="NCBI Taxonomy" id="6336"/>
    <lineage>
        <taxon>Eukaryota</taxon>
        <taxon>Metazoa</taxon>
        <taxon>Ecdysozoa</taxon>
        <taxon>Nematoda</taxon>
        <taxon>Enoplea</taxon>
        <taxon>Dorylaimia</taxon>
        <taxon>Trichinellida</taxon>
        <taxon>Trichinellidae</taxon>
        <taxon>Trichinella</taxon>
    </lineage>
</organism>
<dbReference type="InterPro" id="IPR046885">
    <property type="entry name" value="MnmA-like_C"/>
</dbReference>
<dbReference type="InterPro" id="IPR017452">
    <property type="entry name" value="GPCR_Rhodpsn_7TM"/>
</dbReference>
<dbReference type="Gene3D" id="2.30.30.280">
    <property type="entry name" value="Adenine nucleotide alpha hydrolases-like domains"/>
    <property type="match status" value="1"/>
</dbReference>
<keyword evidence="9" id="KW-0819">tRNA processing</keyword>
<evidence type="ECO:0000256" key="12">
    <source>
        <dbReference type="ARBA" id="ARBA00022884"/>
    </source>
</evidence>
<keyword evidence="7" id="KW-0808">Transferase</keyword>
<dbReference type="SUPFAM" id="SSF81321">
    <property type="entry name" value="Family A G protein-coupled receptor-like"/>
    <property type="match status" value="2"/>
</dbReference>
<dbReference type="PANTHER" id="PTHR11933">
    <property type="entry name" value="TRNA 5-METHYLAMINOMETHYL-2-THIOURIDYLATE -METHYLTRANSFERASE"/>
    <property type="match status" value="1"/>
</dbReference>
<dbReference type="SMART" id="SM01381">
    <property type="entry name" value="7TM_GPCR_Srsx"/>
    <property type="match status" value="1"/>
</dbReference>
<name>A0A0V0SK61_9BILA</name>
<evidence type="ECO:0000256" key="1">
    <source>
        <dbReference type="ARBA" id="ARBA00003986"/>
    </source>
</evidence>
<evidence type="ECO:0000256" key="7">
    <source>
        <dbReference type="ARBA" id="ARBA00022679"/>
    </source>
</evidence>
<dbReference type="Gene3D" id="2.40.30.10">
    <property type="entry name" value="Translation factors"/>
    <property type="match status" value="1"/>
</dbReference>
<evidence type="ECO:0000256" key="16">
    <source>
        <dbReference type="ARBA" id="ARBA00049564"/>
    </source>
</evidence>
<evidence type="ECO:0000256" key="8">
    <source>
        <dbReference type="ARBA" id="ARBA00022692"/>
    </source>
</evidence>
<evidence type="ECO:0000256" key="14">
    <source>
        <dbReference type="ARBA" id="ARBA00023136"/>
    </source>
</evidence>
<dbReference type="EC" id="2.8.1.14" evidence="5"/>
<evidence type="ECO:0000256" key="5">
    <source>
        <dbReference type="ARBA" id="ARBA00011953"/>
    </source>
</evidence>
<evidence type="ECO:0000256" key="3">
    <source>
        <dbReference type="ARBA" id="ARBA00004370"/>
    </source>
</evidence>
<feature type="domain" description="G-protein coupled receptors family 1 profile" evidence="18">
    <location>
        <begin position="785"/>
        <end position="1036"/>
    </location>
</feature>
<dbReference type="NCBIfam" id="NF001138">
    <property type="entry name" value="PRK00143.1"/>
    <property type="match status" value="1"/>
</dbReference>
<dbReference type="InterPro" id="IPR004506">
    <property type="entry name" value="MnmA-like"/>
</dbReference>
<proteinExistence type="inferred from homology"/>
<keyword evidence="10" id="KW-0547">Nucleotide-binding</keyword>
<feature type="transmembrane region" description="Helical" evidence="17">
    <location>
        <begin position="1019"/>
        <end position="1038"/>
    </location>
</feature>
<feature type="transmembrane region" description="Helical" evidence="17">
    <location>
        <begin position="435"/>
        <end position="454"/>
    </location>
</feature>
<dbReference type="CDD" id="cd01998">
    <property type="entry name" value="MnmA_TRMU-like"/>
    <property type="match status" value="1"/>
</dbReference>
<evidence type="ECO:0000256" key="17">
    <source>
        <dbReference type="SAM" id="Phobius"/>
    </source>
</evidence>
<feature type="transmembrane region" description="Helical" evidence="17">
    <location>
        <begin position="393"/>
        <end position="415"/>
    </location>
</feature>
<evidence type="ECO:0000256" key="9">
    <source>
        <dbReference type="ARBA" id="ARBA00022694"/>
    </source>
</evidence>
<comment type="function">
    <text evidence="1">Catalyzes the 2-thiolation of uridine at the wobble position (U34) of mitochondrial tRNA(Lys), tRNA(Glu) and tRNA(Gln). Required for the formation of 5-taurinomethyl-2-thiouridine (tm5s2U) of mitochondrial tRNA(Lys), tRNA(Glu), and tRNA(Gln) at the wobble position. ATP is required to activate the C2 atom of the wobble base.</text>
</comment>
<keyword evidence="6" id="KW-0820">tRNA-binding</keyword>
<dbReference type="GO" id="GO:0002143">
    <property type="term" value="P:tRNA wobble position uridine thiolation"/>
    <property type="evidence" value="ECO:0007669"/>
    <property type="project" value="TreeGrafter"/>
</dbReference>
<dbReference type="Pfam" id="PF20258">
    <property type="entry name" value="tRNA_Me_trans_C"/>
    <property type="match status" value="1"/>
</dbReference>
<dbReference type="OrthoDB" id="3685at2759"/>
<evidence type="ECO:0000313" key="20">
    <source>
        <dbReference type="Proteomes" id="UP000054630"/>
    </source>
</evidence>
<dbReference type="InterPro" id="IPR023382">
    <property type="entry name" value="MnmA-like_central_sf"/>
</dbReference>
<dbReference type="PROSITE" id="PS50262">
    <property type="entry name" value="G_PROTEIN_RECEP_F1_2"/>
    <property type="match status" value="2"/>
</dbReference>
<dbReference type="GO" id="GO:0061708">
    <property type="term" value="F:tRNA-5-taurinomethyluridine 2-sulfurtransferase"/>
    <property type="evidence" value="ECO:0007669"/>
    <property type="project" value="UniProtKB-EC"/>
</dbReference>
<keyword evidence="13 17" id="KW-1133">Transmembrane helix</keyword>
<comment type="caution">
    <text evidence="19">The sequence shown here is derived from an EMBL/GenBank/DDBJ whole genome shotgun (WGS) entry which is preliminary data.</text>
</comment>
<dbReference type="CDD" id="cd00637">
    <property type="entry name" value="7tm_classA_rhodopsin-like"/>
    <property type="match status" value="1"/>
</dbReference>
<reference evidence="19 20" key="1">
    <citation type="submission" date="2015-01" db="EMBL/GenBank/DDBJ databases">
        <title>Evolution of Trichinella species and genotypes.</title>
        <authorList>
            <person name="Korhonen P.K."/>
            <person name="Edoardo P."/>
            <person name="Giuseppe L.R."/>
            <person name="Gasser R.B."/>
        </authorList>
    </citation>
    <scope>NUCLEOTIDE SEQUENCE [LARGE SCALE GENOMIC DNA]</scope>
    <source>
        <strain evidence="19">ISS37</strain>
    </source>
</reference>
<feature type="transmembrane region" description="Helical" evidence="17">
    <location>
        <begin position="645"/>
        <end position="665"/>
    </location>
</feature>
<evidence type="ECO:0000259" key="18">
    <source>
        <dbReference type="PROSITE" id="PS50262"/>
    </source>
</evidence>
<gene>
    <name evidence="19" type="primary">Ndufaf4</name>
    <name evidence="19" type="ORF">T07_14164</name>
</gene>
<feature type="non-terminal residue" evidence="19">
    <location>
        <position position="1"/>
    </location>
</feature>
<dbReference type="InterPro" id="IPR014729">
    <property type="entry name" value="Rossmann-like_a/b/a_fold"/>
</dbReference>
<dbReference type="InterPro" id="IPR046884">
    <property type="entry name" value="MnmA-like_central"/>
</dbReference>
<accession>A0A0V0SK61</accession>
<feature type="transmembrane region" description="Helical" evidence="17">
    <location>
        <begin position="806"/>
        <end position="835"/>
    </location>
</feature>
<comment type="subcellular location">
    <subcellularLocation>
        <location evidence="3">Membrane</location>
    </subcellularLocation>
    <subcellularLocation>
        <location evidence="2">Mitochondrion</location>
    </subcellularLocation>
</comment>
<keyword evidence="12" id="KW-0694">RNA-binding</keyword>
<keyword evidence="20" id="KW-1185">Reference proteome</keyword>
<dbReference type="GO" id="GO:0005739">
    <property type="term" value="C:mitochondrion"/>
    <property type="evidence" value="ECO:0007669"/>
    <property type="project" value="UniProtKB-SubCell"/>
</dbReference>
<feature type="transmembrane region" description="Helical" evidence="17">
    <location>
        <begin position="511"/>
        <end position="533"/>
    </location>
</feature>
<evidence type="ECO:0000256" key="15">
    <source>
        <dbReference type="ARBA" id="ARBA00023157"/>
    </source>
</evidence>
<dbReference type="FunFam" id="3.40.50.620:FF:000104">
    <property type="entry name" value="Mitochondrial tRNA-specific 2-thiouridylase 1"/>
    <property type="match status" value="1"/>
</dbReference>
<dbReference type="GO" id="GO:0000049">
    <property type="term" value="F:tRNA binding"/>
    <property type="evidence" value="ECO:0007669"/>
    <property type="project" value="UniProtKB-KW"/>
</dbReference>
<feature type="transmembrane region" description="Helical" evidence="17">
    <location>
        <begin position="936"/>
        <end position="956"/>
    </location>
</feature>
<dbReference type="Pfam" id="PF20259">
    <property type="entry name" value="tRNA_Me_trans_M"/>
    <property type="match status" value="1"/>
</dbReference>
<keyword evidence="11" id="KW-0067">ATP-binding</keyword>
<evidence type="ECO:0000256" key="4">
    <source>
        <dbReference type="ARBA" id="ARBA00006191"/>
    </source>
</evidence>
<dbReference type="STRING" id="6336.A0A0V0SK61"/>
<evidence type="ECO:0000256" key="10">
    <source>
        <dbReference type="ARBA" id="ARBA00022741"/>
    </source>
</evidence>
<dbReference type="EMBL" id="JYDL01000005">
    <property type="protein sequence ID" value="KRX26835.1"/>
    <property type="molecule type" value="Genomic_DNA"/>
</dbReference>
<dbReference type="Pfam" id="PF03054">
    <property type="entry name" value="tRNA_Me_trans"/>
    <property type="match status" value="1"/>
</dbReference>
<feature type="transmembrane region" description="Helical" evidence="17">
    <location>
        <begin position="558"/>
        <end position="578"/>
    </location>
</feature>
<dbReference type="PANTHER" id="PTHR11933:SF5">
    <property type="entry name" value="MITOCHONDRIAL TRNA-SPECIFIC 2-THIOURIDYLASE 1"/>
    <property type="match status" value="1"/>
</dbReference>
<keyword evidence="15" id="KW-1015">Disulfide bond</keyword>
<dbReference type="Gene3D" id="1.20.1070.10">
    <property type="entry name" value="Rhodopsin 7-helix transmembrane proteins"/>
    <property type="match status" value="2"/>
</dbReference>
<dbReference type="AlphaFoldDB" id="A0A0V0SK61"/>
<comment type="catalytic activity">
    <reaction evidence="16">
        <text>5-taurinomethyluridine(34) in tRNA + S-sulfanyl-L-cysteinyl-[protein] + AH2 + ATP = 5-taurinomethyl-2-thiouridine(34) in tRNA + L-cysteinyl-[protein] + A + AMP + diphosphate + H(+)</text>
        <dbReference type="Rhea" id="RHEA:47040"/>
        <dbReference type="Rhea" id="RHEA-COMP:10131"/>
        <dbReference type="Rhea" id="RHEA-COMP:11726"/>
        <dbReference type="Rhea" id="RHEA-COMP:11732"/>
        <dbReference type="Rhea" id="RHEA-COMP:11733"/>
        <dbReference type="ChEBI" id="CHEBI:13193"/>
        <dbReference type="ChEBI" id="CHEBI:15378"/>
        <dbReference type="ChEBI" id="CHEBI:17499"/>
        <dbReference type="ChEBI" id="CHEBI:29950"/>
        <dbReference type="ChEBI" id="CHEBI:30616"/>
        <dbReference type="ChEBI" id="CHEBI:33019"/>
        <dbReference type="ChEBI" id="CHEBI:61963"/>
        <dbReference type="ChEBI" id="CHEBI:87171"/>
        <dbReference type="ChEBI" id="CHEBI:87172"/>
        <dbReference type="ChEBI" id="CHEBI:456215"/>
        <dbReference type="EC" id="2.8.1.14"/>
    </reaction>
</comment>
<evidence type="ECO:0000256" key="6">
    <source>
        <dbReference type="ARBA" id="ARBA00022555"/>
    </source>
</evidence>
<evidence type="ECO:0000313" key="19">
    <source>
        <dbReference type="EMBL" id="KRX26835.1"/>
    </source>
</evidence>
<evidence type="ECO:0000256" key="2">
    <source>
        <dbReference type="ARBA" id="ARBA00004173"/>
    </source>
</evidence>
<dbReference type="NCBIfam" id="TIGR00420">
    <property type="entry name" value="trmU"/>
    <property type="match status" value="1"/>
</dbReference>
<keyword evidence="14 17" id="KW-0472">Membrane</keyword>
<evidence type="ECO:0000256" key="13">
    <source>
        <dbReference type="ARBA" id="ARBA00022989"/>
    </source>
</evidence>
<dbReference type="Pfam" id="PF10320">
    <property type="entry name" value="7TM_GPCR_Srsx"/>
    <property type="match status" value="2"/>
</dbReference>
<dbReference type="Proteomes" id="UP000054630">
    <property type="component" value="Unassembled WGS sequence"/>
</dbReference>
<protein>
    <recommendedName>
        <fullName evidence="5">tRNA-5-taurinomethyluridine 2-sulfurtransferase</fullName>
        <ecNumber evidence="5">2.8.1.14</ecNumber>
    </recommendedName>
</protein>
<dbReference type="GO" id="GO:0005524">
    <property type="term" value="F:ATP binding"/>
    <property type="evidence" value="ECO:0007669"/>
    <property type="project" value="UniProtKB-KW"/>
</dbReference>
<feature type="transmembrane region" description="Helical" evidence="17">
    <location>
        <begin position="981"/>
        <end position="1007"/>
    </location>
</feature>
<dbReference type="SUPFAM" id="SSF52402">
    <property type="entry name" value="Adenine nucleotide alpha hydrolases-like"/>
    <property type="match status" value="1"/>
</dbReference>
<dbReference type="Gene3D" id="3.40.50.620">
    <property type="entry name" value="HUPs"/>
    <property type="match status" value="1"/>
</dbReference>